<dbReference type="InterPro" id="IPR003593">
    <property type="entry name" value="AAA+_ATPase"/>
</dbReference>
<dbReference type="PANTHER" id="PTHR43166">
    <property type="entry name" value="AMINO ACID IMPORT ATP-BINDING PROTEIN"/>
    <property type="match status" value="1"/>
</dbReference>
<evidence type="ECO:0000313" key="6">
    <source>
        <dbReference type="EMBL" id="EFR43311.1"/>
    </source>
</evidence>
<dbReference type="InterPro" id="IPR030679">
    <property type="entry name" value="ABC_ATPase_HisP-typ"/>
</dbReference>
<proteinExistence type="inferred from homology"/>
<dbReference type="InterPro" id="IPR017871">
    <property type="entry name" value="ABC_transporter-like_CS"/>
</dbReference>
<dbReference type="OrthoDB" id="9804199at2"/>
<organism evidence="6 7">
    <name type="scientific">Dialister micraerophilus UPII 345-E</name>
    <dbReference type="NCBI Taxonomy" id="910314"/>
    <lineage>
        <taxon>Bacteria</taxon>
        <taxon>Bacillati</taxon>
        <taxon>Bacillota</taxon>
        <taxon>Negativicutes</taxon>
        <taxon>Veillonellales</taxon>
        <taxon>Veillonellaceae</taxon>
        <taxon>Dialister</taxon>
    </lineage>
</organism>
<dbReference type="Gene3D" id="3.40.50.300">
    <property type="entry name" value="P-loop containing nucleotide triphosphate hydrolases"/>
    <property type="match status" value="1"/>
</dbReference>
<protein>
    <submittedName>
        <fullName evidence="6">ABC transporter, ATP-binding protein</fullName>
    </submittedName>
</protein>
<dbReference type="EMBL" id="AENT01000001">
    <property type="protein sequence ID" value="EFR43311.1"/>
    <property type="molecule type" value="Genomic_DNA"/>
</dbReference>
<dbReference type="InterPro" id="IPR050086">
    <property type="entry name" value="MetN_ABC_transporter-like"/>
</dbReference>
<dbReference type="InterPro" id="IPR003439">
    <property type="entry name" value="ABC_transporter-like_ATP-bd"/>
</dbReference>
<dbReference type="RefSeq" id="WP_007553618.1">
    <property type="nucleotide sequence ID" value="NZ_AENT01000001.1"/>
</dbReference>
<name>E4L7A3_9FIRM</name>
<dbReference type="PIRSF" id="PIRSF039085">
    <property type="entry name" value="ABC_ATPase_HisP"/>
    <property type="match status" value="1"/>
</dbReference>
<dbReference type="InterPro" id="IPR027417">
    <property type="entry name" value="P-loop_NTPase"/>
</dbReference>
<dbReference type="CDD" id="cd03262">
    <property type="entry name" value="ABC_HisP_GlnQ"/>
    <property type="match status" value="1"/>
</dbReference>
<sequence length="245" mass="27418">MQNKILLSIKNLKKNFGENTVLKNISLDVKEGEVIAVIGPSGCGKSTFLRCINGLEFIDGGSIYLNDECISDGSISGKYVRQRIGMIFQSYDLFNHMKVLQNIMLAPVEVQKRDKKEVKREALELLERVHLSDKADAWPSQLSGGQKQRIAIIRALIMNPKLVLMDEITASLDPETVSEVLEFVTELAKSGMTMIIVTHELSFAKAVADRILFFDKGLIAEEGTPDKIFNHPENERTKQFLTSGF</sequence>
<gene>
    <name evidence="6" type="primary">artM</name>
    <name evidence="6" type="ORF">HMPREF9220_1251</name>
</gene>
<evidence type="ECO:0000256" key="4">
    <source>
        <dbReference type="ARBA" id="ARBA00022840"/>
    </source>
</evidence>
<dbReference type="eggNOG" id="COG1126">
    <property type="taxonomic scope" value="Bacteria"/>
</dbReference>
<dbReference type="Proteomes" id="UP000004594">
    <property type="component" value="Unassembled WGS sequence"/>
</dbReference>
<dbReference type="AlphaFoldDB" id="E4L7A3"/>
<evidence type="ECO:0000256" key="3">
    <source>
        <dbReference type="ARBA" id="ARBA00022741"/>
    </source>
</evidence>
<evidence type="ECO:0000259" key="5">
    <source>
        <dbReference type="PROSITE" id="PS50893"/>
    </source>
</evidence>
<evidence type="ECO:0000256" key="1">
    <source>
        <dbReference type="ARBA" id="ARBA00005417"/>
    </source>
</evidence>
<dbReference type="SMART" id="SM00382">
    <property type="entry name" value="AAA"/>
    <property type="match status" value="1"/>
</dbReference>
<dbReference type="GO" id="GO:0015424">
    <property type="term" value="F:ABC-type amino acid transporter activity"/>
    <property type="evidence" value="ECO:0007669"/>
    <property type="project" value="InterPro"/>
</dbReference>
<evidence type="ECO:0000256" key="2">
    <source>
        <dbReference type="ARBA" id="ARBA00022448"/>
    </source>
</evidence>
<dbReference type="GO" id="GO:0005524">
    <property type="term" value="F:ATP binding"/>
    <property type="evidence" value="ECO:0007669"/>
    <property type="project" value="UniProtKB-KW"/>
</dbReference>
<dbReference type="PROSITE" id="PS50893">
    <property type="entry name" value="ABC_TRANSPORTER_2"/>
    <property type="match status" value="1"/>
</dbReference>
<dbReference type="PROSITE" id="PS00211">
    <property type="entry name" value="ABC_TRANSPORTER_1"/>
    <property type="match status" value="1"/>
</dbReference>
<keyword evidence="2" id="KW-0813">Transport</keyword>
<accession>E4L7A3</accession>
<dbReference type="SUPFAM" id="SSF52540">
    <property type="entry name" value="P-loop containing nucleoside triphosphate hydrolases"/>
    <property type="match status" value="1"/>
</dbReference>
<dbReference type="Pfam" id="PF00005">
    <property type="entry name" value="ABC_tran"/>
    <property type="match status" value="1"/>
</dbReference>
<feature type="domain" description="ABC transporter" evidence="5">
    <location>
        <begin position="7"/>
        <end position="241"/>
    </location>
</feature>
<keyword evidence="4 6" id="KW-0067">ATP-binding</keyword>
<comment type="caution">
    <text evidence="6">The sequence shown here is derived from an EMBL/GenBank/DDBJ whole genome shotgun (WGS) entry which is preliminary data.</text>
</comment>
<dbReference type="GO" id="GO:0016887">
    <property type="term" value="F:ATP hydrolysis activity"/>
    <property type="evidence" value="ECO:0007669"/>
    <property type="project" value="InterPro"/>
</dbReference>
<evidence type="ECO:0000313" key="7">
    <source>
        <dbReference type="Proteomes" id="UP000004594"/>
    </source>
</evidence>
<reference evidence="6 7" key="1">
    <citation type="submission" date="2010-11" db="EMBL/GenBank/DDBJ databases">
        <authorList>
            <person name="Durkin A.S."/>
            <person name="Madupu R."/>
            <person name="Torralba M."/>
            <person name="Gillis M."/>
            <person name="Methe B."/>
            <person name="Sutton G."/>
            <person name="Nelson K.E."/>
        </authorList>
    </citation>
    <scope>NUCLEOTIDE SEQUENCE [LARGE SCALE GENOMIC DNA]</scope>
    <source>
        <strain evidence="6 7">UPII 345-E</strain>
    </source>
</reference>
<comment type="similarity">
    <text evidence="1">Belongs to the ABC transporter superfamily.</text>
</comment>
<keyword evidence="3" id="KW-0547">Nucleotide-binding</keyword>
<dbReference type="PANTHER" id="PTHR43166:SF4">
    <property type="entry name" value="PHOSPHONATES IMPORT ATP-BINDING PROTEIN PHNC"/>
    <property type="match status" value="1"/>
</dbReference>